<evidence type="ECO:0000256" key="1">
    <source>
        <dbReference type="SAM" id="MobiDB-lite"/>
    </source>
</evidence>
<keyword evidence="2" id="KW-0472">Membrane</keyword>
<keyword evidence="4" id="KW-1185">Reference proteome</keyword>
<organism evidence="4 5">
    <name type="scientific">Trichuris muris</name>
    <name type="common">Mouse whipworm</name>
    <dbReference type="NCBI Taxonomy" id="70415"/>
    <lineage>
        <taxon>Eukaryota</taxon>
        <taxon>Metazoa</taxon>
        <taxon>Ecdysozoa</taxon>
        <taxon>Nematoda</taxon>
        <taxon>Enoplea</taxon>
        <taxon>Dorylaimia</taxon>
        <taxon>Trichinellida</taxon>
        <taxon>Trichuridae</taxon>
        <taxon>Trichuris</taxon>
    </lineage>
</organism>
<dbReference type="PROSITE" id="PS50835">
    <property type="entry name" value="IG_LIKE"/>
    <property type="match status" value="1"/>
</dbReference>
<reference evidence="5" key="1">
    <citation type="submission" date="2019-12" db="UniProtKB">
        <authorList>
            <consortium name="WormBaseParasite"/>
        </authorList>
    </citation>
    <scope>IDENTIFICATION</scope>
</reference>
<evidence type="ECO:0000313" key="5">
    <source>
        <dbReference type="WBParaSite" id="TMUE_3000010824.1"/>
    </source>
</evidence>
<accession>A0A5S6QUL1</accession>
<evidence type="ECO:0000256" key="2">
    <source>
        <dbReference type="SAM" id="Phobius"/>
    </source>
</evidence>
<dbReference type="AlphaFoldDB" id="A0A5S6QUL1"/>
<evidence type="ECO:0000313" key="4">
    <source>
        <dbReference type="Proteomes" id="UP000046395"/>
    </source>
</evidence>
<name>A0A5S6QUL1_TRIMR</name>
<dbReference type="InterPro" id="IPR036179">
    <property type="entry name" value="Ig-like_dom_sf"/>
</dbReference>
<dbReference type="InterPro" id="IPR007110">
    <property type="entry name" value="Ig-like_dom"/>
</dbReference>
<keyword evidence="2" id="KW-1133">Transmembrane helix</keyword>
<dbReference type="WBParaSite" id="TMUE_3000010824.1">
    <property type="protein sequence ID" value="TMUE_3000010824.1"/>
    <property type="gene ID" value="WBGene00286526"/>
</dbReference>
<dbReference type="STRING" id="70415.A0A5S6QUL1"/>
<sequence>MNVDILIAMTVDGLTFVHLDNIAKWNFHAQQCPHALTHVFQYNFSRSYLSLETSHQQLSRQIWGRILLYTPLDEEKNNYDGMDILNYSYPPDIQMPRMWKNLPSASLRTGESPIAAHKAYYKEFREIELSRVEMISRERLWRHPITLVFYNMKFVSMEEPFKVPCQVYTRKRFISNFRNVIFKCGIKHFIESEHGGDKNLRCEPFYRHAWVFNKTGHNNVVDVVEQMYGDQLADGGGFYMHVFPINEPVYQFTKEDKAELLAFSSGIFYCAEDETANSRPPEVVQVVDIVSFKEARNYHEYERHIHKQLNSTSGFPLNLQYHVIWQDWEACCSRSSDGKQVRFGIVTVRKIDPTKTIFGETEAISYWTDLPISKQFKDNRKELVLIDLALSLPIFYEHGIRVSSAYAYEIQFEKIMTELIGTKIPISVLYDYKECEVSIEKRAECLMRRSPKRRPQYYPLRSSKASEAKRPKAISSSRNVNESVCIPCTIPRKIHFLIQRKGSAHVVFQLHQHIIISCADPGKRLNKTITWHKEKGPPIQECRGLNTTFVLNGELHIHAAKHEDMNTYVCKSNGKQVKYIRLDLASGKWISDFWLCFCIIVPGTLLILGSLIWCHIIPDWCIKSTGVGMIAQMALDQGREMMEMQRQEKEAQGLEKVKLYVARKLARNRRIHA</sequence>
<dbReference type="InterPro" id="IPR013783">
    <property type="entry name" value="Ig-like_fold"/>
</dbReference>
<keyword evidence="2" id="KW-0812">Transmembrane</keyword>
<feature type="domain" description="Ig-like" evidence="3">
    <location>
        <begin position="491"/>
        <end position="581"/>
    </location>
</feature>
<proteinExistence type="predicted"/>
<dbReference type="Gene3D" id="2.60.40.10">
    <property type="entry name" value="Immunoglobulins"/>
    <property type="match status" value="1"/>
</dbReference>
<feature type="transmembrane region" description="Helical" evidence="2">
    <location>
        <begin position="589"/>
        <end position="614"/>
    </location>
</feature>
<dbReference type="Proteomes" id="UP000046395">
    <property type="component" value="Unassembled WGS sequence"/>
</dbReference>
<protein>
    <submittedName>
        <fullName evidence="5">Ig-like domain-containing protein</fullName>
    </submittedName>
</protein>
<evidence type="ECO:0000259" key="3">
    <source>
        <dbReference type="PROSITE" id="PS50835"/>
    </source>
</evidence>
<dbReference type="SUPFAM" id="SSF48726">
    <property type="entry name" value="Immunoglobulin"/>
    <property type="match status" value="1"/>
</dbReference>
<dbReference type="CDD" id="cd00096">
    <property type="entry name" value="Ig"/>
    <property type="match status" value="1"/>
</dbReference>
<feature type="region of interest" description="Disordered" evidence="1">
    <location>
        <begin position="455"/>
        <end position="474"/>
    </location>
</feature>